<dbReference type="InParanoid" id="A7RZN8"/>
<proteinExistence type="predicted"/>
<dbReference type="PhylomeDB" id="A7RZN8"/>
<sequence length="275" mass="31066">MAWQVLSKSISRCSYRNLLIFRHVNSLSGKPTSLREAVETIRENVCGRKCDIFIGTGQYYHHETNDRIVCLSFDNSKAMDPPRTILDTVINSDEIDTLEGEIAGIPECLSLLTGEVDSVHDQPWLFGFASKPEFKVFSERGILLHHRTIQDGQVFHVSDSSMSEEVMLDQIKAVQVTLSEEPWNSRKVELEVNNTELVSVVEDTRENGSSDLSELMMSTEWLVKMAGLMCLLIRQVGVCSGVSLKLPAELRAEGNPWIELRNQVWISRVHDDKDS</sequence>
<gene>
    <name evidence="1" type="ORF">NEMVEDRAFT_v1g241805</name>
</gene>
<dbReference type="OrthoDB" id="5951880at2759"/>
<dbReference type="eggNOG" id="ENOG502SA37">
    <property type="taxonomic scope" value="Eukaryota"/>
</dbReference>
<dbReference type="OMA" id="INTEWIV"/>
<protein>
    <submittedName>
        <fullName evidence="1">Uncharacterized protein</fullName>
    </submittedName>
</protein>
<organism evidence="1 2">
    <name type="scientific">Nematostella vectensis</name>
    <name type="common">Starlet sea anemone</name>
    <dbReference type="NCBI Taxonomy" id="45351"/>
    <lineage>
        <taxon>Eukaryota</taxon>
        <taxon>Metazoa</taxon>
        <taxon>Cnidaria</taxon>
        <taxon>Anthozoa</taxon>
        <taxon>Hexacorallia</taxon>
        <taxon>Actiniaria</taxon>
        <taxon>Edwardsiidae</taxon>
        <taxon>Nematostella</taxon>
    </lineage>
</organism>
<dbReference type="KEGG" id="nve:5515090"/>
<dbReference type="EMBL" id="DS469557">
    <property type="protein sequence ID" value="EDO43133.1"/>
    <property type="molecule type" value="Genomic_DNA"/>
</dbReference>
<name>A7RZN8_NEMVE</name>
<dbReference type="Proteomes" id="UP000001593">
    <property type="component" value="Unassembled WGS sequence"/>
</dbReference>
<evidence type="ECO:0000313" key="1">
    <source>
        <dbReference type="EMBL" id="EDO43133.1"/>
    </source>
</evidence>
<reference evidence="1 2" key="1">
    <citation type="journal article" date="2007" name="Science">
        <title>Sea anemone genome reveals ancestral eumetazoan gene repertoire and genomic organization.</title>
        <authorList>
            <person name="Putnam N.H."/>
            <person name="Srivastava M."/>
            <person name="Hellsten U."/>
            <person name="Dirks B."/>
            <person name="Chapman J."/>
            <person name="Salamov A."/>
            <person name="Terry A."/>
            <person name="Shapiro H."/>
            <person name="Lindquist E."/>
            <person name="Kapitonov V.V."/>
            <person name="Jurka J."/>
            <person name="Genikhovich G."/>
            <person name="Grigoriev I.V."/>
            <person name="Lucas S.M."/>
            <person name="Steele R.E."/>
            <person name="Finnerty J.R."/>
            <person name="Technau U."/>
            <person name="Martindale M.Q."/>
            <person name="Rokhsar D.S."/>
        </authorList>
    </citation>
    <scope>NUCLEOTIDE SEQUENCE [LARGE SCALE GENOMIC DNA]</scope>
    <source>
        <strain evidence="2">CH2 X CH6</strain>
    </source>
</reference>
<dbReference type="HOGENOM" id="CLU_1013017_0_0_1"/>
<accession>A7RZN8</accession>
<dbReference type="AlphaFoldDB" id="A7RZN8"/>
<keyword evidence="2" id="KW-1185">Reference proteome</keyword>
<evidence type="ECO:0000313" key="2">
    <source>
        <dbReference type="Proteomes" id="UP000001593"/>
    </source>
</evidence>